<keyword evidence="5" id="KW-0119">Carbohydrate metabolism</keyword>
<dbReference type="SUPFAM" id="SSF51735">
    <property type="entry name" value="NAD(P)-binding Rossmann-fold domains"/>
    <property type="match status" value="1"/>
</dbReference>
<dbReference type="EMBL" id="UINC01015615">
    <property type="protein sequence ID" value="SVA65635.1"/>
    <property type="molecule type" value="Genomic_DNA"/>
</dbReference>
<name>A0A381XLI5_9ZZZZ</name>
<evidence type="ECO:0000256" key="2">
    <source>
        <dbReference type="ARBA" id="ARBA00007637"/>
    </source>
</evidence>
<evidence type="ECO:0000256" key="5">
    <source>
        <dbReference type="ARBA" id="ARBA00023277"/>
    </source>
</evidence>
<evidence type="ECO:0000256" key="1">
    <source>
        <dbReference type="ARBA" id="ARBA00001911"/>
    </source>
</evidence>
<dbReference type="InterPro" id="IPR005886">
    <property type="entry name" value="UDP_G4E"/>
</dbReference>
<dbReference type="InterPro" id="IPR001509">
    <property type="entry name" value="Epimerase_deHydtase"/>
</dbReference>
<dbReference type="Pfam" id="PF01370">
    <property type="entry name" value="Epimerase"/>
    <property type="match status" value="1"/>
</dbReference>
<evidence type="ECO:0000313" key="7">
    <source>
        <dbReference type="EMBL" id="SVA65635.1"/>
    </source>
</evidence>
<feature type="domain" description="NAD-dependent epimerase/dehydratase" evidence="6">
    <location>
        <begin position="3"/>
        <end position="232"/>
    </location>
</feature>
<sequence>MIDQGNDITILDDMSLGLEENIDDRATFVKGSTLNESNLDEVCSNGFDGVVHLAAWKAAGESMTNPAKYAKNNLNGTINLINACDRHNIKYFVFSSTASIYGIPQYLPMDEDHPTEPINYYGETKLQIEKNLAWFSKLKGIRFSALRYFNAAGYDVKGRIRGKERKPQNLIPIVMEVASGIRSGMEVFGNDYGTHDGTGVRDYIHVNDLATGHWKAMEYIQENDLDLIMNLGTGEGHSVLEVIQKAESVSANKINYDVIGRRPGDPDTVLATSNKAFSLLKWKPEYSDLETLIRSVWEVYK</sequence>
<dbReference type="NCBIfam" id="TIGR01179">
    <property type="entry name" value="galE"/>
    <property type="match status" value="1"/>
</dbReference>
<evidence type="ECO:0000259" key="6">
    <source>
        <dbReference type="Pfam" id="PF01370"/>
    </source>
</evidence>
<keyword evidence="4" id="KW-0413">Isomerase</keyword>
<proteinExistence type="inferred from homology"/>
<organism evidence="7">
    <name type="scientific">marine metagenome</name>
    <dbReference type="NCBI Taxonomy" id="408172"/>
    <lineage>
        <taxon>unclassified sequences</taxon>
        <taxon>metagenomes</taxon>
        <taxon>ecological metagenomes</taxon>
    </lineage>
</organism>
<dbReference type="GO" id="GO:0033499">
    <property type="term" value="P:galactose catabolic process via UDP-galactose, Leloir pathway"/>
    <property type="evidence" value="ECO:0007669"/>
    <property type="project" value="TreeGrafter"/>
</dbReference>
<dbReference type="InterPro" id="IPR036291">
    <property type="entry name" value="NAD(P)-bd_dom_sf"/>
</dbReference>
<dbReference type="Gene3D" id="3.90.25.10">
    <property type="entry name" value="UDP-galactose 4-epimerase, domain 1"/>
    <property type="match status" value="1"/>
</dbReference>
<comment type="similarity">
    <text evidence="2">Belongs to the NAD(P)-dependent epimerase/dehydratase family.</text>
</comment>
<protein>
    <recommendedName>
        <fullName evidence="6">NAD-dependent epimerase/dehydratase domain-containing protein</fullName>
    </recommendedName>
</protein>
<keyword evidence="3" id="KW-0520">NAD</keyword>
<comment type="cofactor">
    <cofactor evidence="1">
        <name>NAD(+)</name>
        <dbReference type="ChEBI" id="CHEBI:57540"/>
    </cofactor>
</comment>
<reference evidence="7" key="1">
    <citation type="submission" date="2018-05" db="EMBL/GenBank/DDBJ databases">
        <authorList>
            <person name="Lanie J.A."/>
            <person name="Ng W.-L."/>
            <person name="Kazmierczak K.M."/>
            <person name="Andrzejewski T.M."/>
            <person name="Davidsen T.M."/>
            <person name="Wayne K.J."/>
            <person name="Tettelin H."/>
            <person name="Glass J.I."/>
            <person name="Rusch D."/>
            <person name="Podicherti R."/>
            <person name="Tsui H.-C.T."/>
            <person name="Winkler M.E."/>
        </authorList>
    </citation>
    <scope>NUCLEOTIDE SEQUENCE</scope>
</reference>
<accession>A0A381XLI5</accession>
<gene>
    <name evidence="7" type="ORF">METZ01_LOCUS118489</name>
</gene>
<dbReference type="Gene3D" id="3.40.50.720">
    <property type="entry name" value="NAD(P)-binding Rossmann-like Domain"/>
    <property type="match status" value="1"/>
</dbReference>
<evidence type="ECO:0000256" key="3">
    <source>
        <dbReference type="ARBA" id="ARBA00023027"/>
    </source>
</evidence>
<dbReference type="AlphaFoldDB" id="A0A381XLI5"/>
<dbReference type="PANTHER" id="PTHR43725">
    <property type="entry name" value="UDP-GLUCOSE 4-EPIMERASE"/>
    <property type="match status" value="1"/>
</dbReference>
<dbReference type="PANTHER" id="PTHR43725:SF53">
    <property type="entry name" value="UDP-ARABINOSE 4-EPIMERASE 1"/>
    <property type="match status" value="1"/>
</dbReference>
<evidence type="ECO:0000256" key="4">
    <source>
        <dbReference type="ARBA" id="ARBA00023235"/>
    </source>
</evidence>
<dbReference type="GO" id="GO:0003978">
    <property type="term" value="F:UDP-glucose 4-epimerase activity"/>
    <property type="evidence" value="ECO:0007669"/>
    <property type="project" value="InterPro"/>
</dbReference>